<sequence length="113" mass="12377">MRTIVMMIIFFVVSAMAGILFGPIALMAIIVVAMAGVIMASRARRGVLLSLALIGLGCASVSAWLWRVSFQRANADLPALSWTHLWIPLAIVASVAIVLFFYLYAIQLRKRRG</sequence>
<dbReference type="Proteomes" id="UP000243688">
    <property type="component" value="Unassembled WGS sequence"/>
</dbReference>
<keyword evidence="1" id="KW-0812">Transmembrane</keyword>
<feature type="transmembrane region" description="Helical" evidence="1">
    <location>
        <begin position="86"/>
        <end position="105"/>
    </location>
</feature>
<reference evidence="2 3" key="1">
    <citation type="submission" date="2016-12" db="EMBL/GenBank/DDBJ databases">
        <title>Candidatus Reconcilibacillus cellulovorans genome.</title>
        <authorList>
            <person name="Kolinko S."/>
            <person name="Wu Y.-W."/>
            <person name="Tachea F."/>
            <person name="Denzel E."/>
            <person name="Hiras J."/>
            <person name="Baecker N."/>
            <person name="Chan L.J."/>
            <person name="Eichorst S.A."/>
            <person name="Frey D."/>
            <person name="Adams P.D."/>
            <person name="Pray T."/>
            <person name="Tanjore D."/>
            <person name="Petzold C.J."/>
            <person name="Gladden J.M."/>
            <person name="Simmons B.A."/>
            <person name="Singer S.W."/>
        </authorList>
    </citation>
    <scope>NUCLEOTIDE SEQUENCE [LARGE SCALE GENOMIC DNA]</scope>
    <source>
        <strain evidence="2">JTherm</strain>
    </source>
</reference>
<keyword evidence="1" id="KW-0472">Membrane</keyword>
<dbReference type="AlphaFoldDB" id="A0A2A6DYY8"/>
<feature type="transmembrane region" description="Helical" evidence="1">
    <location>
        <begin position="47"/>
        <end position="66"/>
    </location>
</feature>
<gene>
    <name evidence="2" type="ORF">BLM47_09885</name>
</gene>
<name>A0A2A6DYY8_9BACL</name>
<protein>
    <submittedName>
        <fullName evidence="2">Uncharacterized protein</fullName>
    </submittedName>
</protein>
<feature type="transmembrane region" description="Helical" evidence="1">
    <location>
        <begin position="6"/>
        <end position="35"/>
    </location>
</feature>
<evidence type="ECO:0000256" key="1">
    <source>
        <dbReference type="SAM" id="Phobius"/>
    </source>
</evidence>
<keyword evidence="1" id="KW-1133">Transmembrane helix</keyword>
<organism evidence="2 3">
    <name type="scientific">Candidatus Reconcilbacillus cellulovorans</name>
    <dbReference type="NCBI Taxonomy" id="1906605"/>
    <lineage>
        <taxon>Bacteria</taxon>
        <taxon>Bacillati</taxon>
        <taxon>Bacillota</taxon>
        <taxon>Bacilli</taxon>
        <taxon>Bacillales</taxon>
        <taxon>Paenibacillaceae</taxon>
        <taxon>Candidatus Reconcilbacillus</taxon>
    </lineage>
</organism>
<evidence type="ECO:0000313" key="3">
    <source>
        <dbReference type="Proteomes" id="UP000243688"/>
    </source>
</evidence>
<proteinExistence type="predicted"/>
<dbReference type="EMBL" id="MOXJ01000023">
    <property type="protein sequence ID" value="PDO09945.1"/>
    <property type="molecule type" value="Genomic_DNA"/>
</dbReference>
<evidence type="ECO:0000313" key="2">
    <source>
        <dbReference type="EMBL" id="PDO09945.1"/>
    </source>
</evidence>
<comment type="caution">
    <text evidence="2">The sequence shown here is derived from an EMBL/GenBank/DDBJ whole genome shotgun (WGS) entry which is preliminary data.</text>
</comment>
<accession>A0A2A6DYY8</accession>